<proteinExistence type="predicted"/>
<dbReference type="SUPFAM" id="SSF58100">
    <property type="entry name" value="Bacterial hemolysins"/>
    <property type="match status" value="1"/>
</dbReference>
<keyword evidence="1" id="KW-0175">Coiled coil</keyword>
<feature type="transmembrane region" description="Helical" evidence="2">
    <location>
        <begin position="282"/>
        <end position="308"/>
    </location>
</feature>
<keyword evidence="4" id="KW-1185">Reference proteome</keyword>
<keyword evidence="2" id="KW-1133">Transmembrane helix</keyword>
<reference evidence="3 4" key="1">
    <citation type="submission" date="2016-10" db="EMBL/GenBank/DDBJ databases">
        <authorList>
            <person name="de Groot N.N."/>
        </authorList>
    </citation>
    <scope>NUCLEOTIDE SEQUENCE [LARGE SCALE GENOMIC DNA]</scope>
    <source>
        <strain evidence="3 4">DSM 6793</strain>
    </source>
</reference>
<dbReference type="Proteomes" id="UP000199514">
    <property type="component" value="Unassembled WGS sequence"/>
</dbReference>
<feature type="transmembrane region" description="Helical" evidence="2">
    <location>
        <begin position="123"/>
        <end position="141"/>
    </location>
</feature>
<keyword evidence="2" id="KW-0812">Transmembrane</keyword>
<organism evidence="3 4">
    <name type="scientific">Flexibacter flexilis DSM 6793</name>
    <dbReference type="NCBI Taxonomy" id="927664"/>
    <lineage>
        <taxon>Bacteria</taxon>
        <taxon>Pseudomonadati</taxon>
        <taxon>Bacteroidota</taxon>
        <taxon>Cytophagia</taxon>
        <taxon>Cytophagales</taxon>
        <taxon>Flexibacteraceae</taxon>
        <taxon>Flexibacter</taxon>
    </lineage>
</organism>
<feature type="coiled-coil region" evidence="1">
    <location>
        <begin position="318"/>
        <end position="379"/>
    </location>
</feature>
<dbReference type="RefSeq" id="WP_091514360.1">
    <property type="nucleotide sequence ID" value="NZ_FOLE01000009.1"/>
</dbReference>
<dbReference type="STRING" id="927664.SAMN05421780_10911"/>
<gene>
    <name evidence="3" type="ORF">SAMN05421780_10911</name>
</gene>
<evidence type="ECO:0000313" key="3">
    <source>
        <dbReference type="EMBL" id="SFC73513.1"/>
    </source>
</evidence>
<feature type="coiled-coil region" evidence="1">
    <location>
        <begin position="221"/>
        <end position="271"/>
    </location>
</feature>
<evidence type="ECO:0000256" key="2">
    <source>
        <dbReference type="SAM" id="Phobius"/>
    </source>
</evidence>
<accession>A0A1I1LT85</accession>
<feature type="transmembrane region" description="Helical" evidence="2">
    <location>
        <begin position="199"/>
        <end position="217"/>
    </location>
</feature>
<evidence type="ECO:0000313" key="4">
    <source>
        <dbReference type="Proteomes" id="UP000199514"/>
    </source>
</evidence>
<keyword evidence="2" id="KW-0472">Membrane</keyword>
<name>A0A1I1LT85_9BACT</name>
<evidence type="ECO:0000256" key="1">
    <source>
        <dbReference type="SAM" id="Coils"/>
    </source>
</evidence>
<dbReference type="EMBL" id="FOLE01000009">
    <property type="protein sequence ID" value="SFC73513.1"/>
    <property type="molecule type" value="Genomic_DNA"/>
</dbReference>
<dbReference type="AlphaFoldDB" id="A0A1I1LT85"/>
<feature type="transmembrane region" description="Helical" evidence="2">
    <location>
        <begin position="161"/>
        <end position="179"/>
    </location>
</feature>
<protein>
    <submittedName>
        <fullName evidence="3">Uncharacterized protein</fullName>
    </submittedName>
</protein>
<sequence>MENQIPNITPNTDLPTDDLYNRGYMNGLLKVQQEHYKEYIQEKERSKQYTVEREILEQKIVEKKSAYAVWREKTLLFRNQIIDNEQIIETEQKSYKRVQADFATLGQAIDAGEKEKNSLIAPYSWIPAVLYLLAGIVFISSDISITHDIVSWGLDMGGIESWIFAVGLAALAFLIKPAIDRIVEKPYRTGQGIRTNHGVLVALCVVAMITLGILGYFRGEADKLKNTKRDLVSQKNKIQEQQSREPDQAVRLRMNKEIERIDQEIAAHQNALTNNWARVTSFILSSILFAFAGAVCLGIAFPALDILYKKQLVLPKLLRKKQAQLAEERQKLQASEQQIAQAQAQIQRAKVELELLPSAQDLTKELEDLDASYEQLLSDIYTSEIASQTAYYADGYEHGHSAELDRRISHSASELENKMLKNILATQNTVEKKTASEASRLRPYQLLRQHITDEFKRKNKE</sequence>